<dbReference type="GO" id="GO:0006310">
    <property type="term" value="P:DNA recombination"/>
    <property type="evidence" value="ECO:0007669"/>
    <property type="project" value="UniProtKB-KW"/>
</dbReference>
<feature type="domain" description="Reverse transcriptase" evidence="12">
    <location>
        <begin position="643"/>
        <end position="847"/>
    </location>
</feature>
<dbReference type="Gene3D" id="3.30.420.10">
    <property type="entry name" value="Ribonuclease H-like superfamily/Ribonuclease H"/>
    <property type="match status" value="2"/>
</dbReference>
<dbReference type="OrthoDB" id="100200at2759"/>
<dbReference type="SUPFAM" id="SSF56672">
    <property type="entry name" value="DNA/RNA polymerases"/>
    <property type="match status" value="1"/>
</dbReference>
<keyword evidence="6" id="KW-0064">Aspartyl protease</keyword>
<evidence type="ECO:0000256" key="3">
    <source>
        <dbReference type="ARBA" id="ARBA00022679"/>
    </source>
</evidence>
<name>A0A9W6X8U9_9STRA</name>
<accession>A0A9W6X8U9</accession>
<keyword evidence="2" id="KW-0645">Protease</keyword>
<dbReference type="InterPro" id="IPR051320">
    <property type="entry name" value="Viral_Replic_Matur_Polypro"/>
</dbReference>
<evidence type="ECO:0000313" key="14">
    <source>
        <dbReference type="EMBL" id="GMF33732.1"/>
    </source>
</evidence>
<keyword evidence="3" id="KW-0808">Transferase</keyword>
<keyword evidence="7" id="KW-0255">Endonuclease</keyword>
<dbReference type="Pfam" id="PF00078">
    <property type="entry name" value="RVT_1"/>
    <property type="match status" value="1"/>
</dbReference>
<dbReference type="CDD" id="cd01647">
    <property type="entry name" value="RT_LTR"/>
    <property type="match status" value="1"/>
</dbReference>
<evidence type="ECO:0000256" key="7">
    <source>
        <dbReference type="ARBA" id="ARBA00022759"/>
    </source>
</evidence>
<keyword evidence="9" id="KW-0695">RNA-directed DNA polymerase</keyword>
<dbReference type="GO" id="GO:0015074">
    <property type="term" value="P:DNA integration"/>
    <property type="evidence" value="ECO:0007669"/>
    <property type="project" value="InterPro"/>
</dbReference>
<dbReference type="InterPro" id="IPR043502">
    <property type="entry name" value="DNA/RNA_pol_sf"/>
</dbReference>
<dbReference type="PROSITE" id="PS00141">
    <property type="entry name" value="ASP_PROTEASE"/>
    <property type="match status" value="1"/>
</dbReference>
<dbReference type="InterPro" id="IPR001969">
    <property type="entry name" value="Aspartic_peptidase_AS"/>
</dbReference>
<dbReference type="PROSITE" id="PS50994">
    <property type="entry name" value="INTEGRASE"/>
    <property type="match status" value="1"/>
</dbReference>
<dbReference type="PANTHER" id="PTHR33064">
    <property type="entry name" value="POL PROTEIN"/>
    <property type="match status" value="1"/>
</dbReference>
<evidence type="ECO:0000256" key="2">
    <source>
        <dbReference type="ARBA" id="ARBA00022670"/>
    </source>
</evidence>
<evidence type="ECO:0000256" key="1">
    <source>
        <dbReference type="ARBA" id="ARBA00012493"/>
    </source>
</evidence>
<keyword evidence="8" id="KW-0378">Hydrolase</keyword>
<feature type="domain" description="Integrase catalytic" evidence="13">
    <location>
        <begin position="1436"/>
        <end position="1501"/>
    </location>
</feature>
<feature type="region of interest" description="Disordered" evidence="11">
    <location>
        <begin position="1394"/>
        <end position="1431"/>
    </location>
</feature>
<keyword evidence="4" id="KW-0548">Nucleotidyltransferase</keyword>
<dbReference type="GO" id="GO:0004190">
    <property type="term" value="F:aspartic-type endopeptidase activity"/>
    <property type="evidence" value="ECO:0007669"/>
    <property type="project" value="UniProtKB-KW"/>
</dbReference>
<keyword evidence="5" id="KW-0540">Nuclease</keyword>
<dbReference type="Gene3D" id="3.10.10.10">
    <property type="entry name" value="HIV Type 1 Reverse Transcriptase, subunit A, domain 1"/>
    <property type="match status" value="1"/>
</dbReference>
<evidence type="ECO:0000256" key="4">
    <source>
        <dbReference type="ARBA" id="ARBA00022695"/>
    </source>
</evidence>
<dbReference type="GO" id="GO:0004523">
    <property type="term" value="F:RNA-DNA hybrid ribonuclease activity"/>
    <property type="evidence" value="ECO:0007669"/>
    <property type="project" value="InterPro"/>
</dbReference>
<dbReference type="InterPro" id="IPR041373">
    <property type="entry name" value="RT_RNaseH"/>
</dbReference>
<gene>
    <name evidence="14" type="ORF">Pfra01_000844300</name>
</gene>
<evidence type="ECO:0000256" key="11">
    <source>
        <dbReference type="SAM" id="MobiDB-lite"/>
    </source>
</evidence>
<dbReference type="Pfam" id="PF13650">
    <property type="entry name" value="Asp_protease_2"/>
    <property type="match status" value="1"/>
</dbReference>
<dbReference type="EC" id="2.7.7.49" evidence="1"/>
<feature type="region of interest" description="Disordered" evidence="11">
    <location>
        <begin position="188"/>
        <end position="212"/>
    </location>
</feature>
<evidence type="ECO:0000256" key="8">
    <source>
        <dbReference type="ARBA" id="ARBA00022801"/>
    </source>
</evidence>
<evidence type="ECO:0000259" key="12">
    <source>
        <dbReference type="PROSITE" id="PS50878"/>
    </source>
</evidence>
<dbReference type="PROSITE" id="PS50878">
    <property type="entry name" value="RT_POL"/>
    <property type="match status" value="1"/>
</dbReference>
<dbReference type="InterPro" id="IPR043128">
    <property type="entry name" value="Rev_trsase/Diguanyl_cyclase"/>
</dbReference>
<dbReference type="GO" id="GO:0006508">
    <property type="term" value="P:proteolysis"/>
    <property type="evidence" value="ECO:0007669"/>
    <property type="project" value="UniProtKB-KW"/>
</dbReference>
<dbReference type="GO" id="GO:0003964">
    <property type="term" value="F:RNA-directed DNA polymerase activity"/>
    <property type="evidence" value="ECO:0007669"/>
    <property type="project" value="UniProtKB-KW"/>
</dbReference>
<dbReference type="Gene3D" id="2.40.70.10">
    <property type="entry name" value="Acid Proteases"/>
    <property type="match status" value="1"/>
</dbReference>
<evidence type="ECO:0000256" key="5">
    <source>
        <dbReference type="ARBA" id="ARBA00022722"/>
    </source>
</evidence>
<dbReference type="InterPro" id="IPR012337">
    <property type="entry name" value="RNaseH-like_sf"/>
</dbReference>
<dbReference type="PANTHER" id="PTHR33064:SF37">
    <property type="entry name" value="RIBONUCLEASE H"/>
    <property type="match status" value="1"/>
</dbReference>
<keyword evidence="10" id="KW-0233">DNA recombination</keyword>
<dbReference type="GO" id="GO:0003676">
    <property type="term" value="F:nucleic acid binding"/>
    <property type="evidence" value="ECO:0007669"/>
    <property type="project" value="InterPro"/>
</dbReference>
<dbReference type="InterPro" id="IPR000477">
    <property type="entry name" value="RT_dom"/>
</dbReference>
<dbReference type="InterPro" id="IPR001584">
    <property type="entry name" value="Integrase_cat-core"/>
</dbReference>
<dbReference type="Pfam" id="PF13456">
    <property type="entry name" value="RVT_3"/>
    <property type="match status" value="1"/>
</dbReference>
<protein>
    <recommendedName>
        <fullName evidence="1">RNA-directed DNA polymerase</fullName>
        <ecNumber evidence="1">2.7.7.49</ecNumber>
    </recommendedName>
</protein>
<evidence type="ECO:0000256" key="9">
    <source>
        <dbReference type="ARBA" id="ARBA00022918"/>
    </source>
</evidence>
<evidence type="ECO:0000313" key="15">
    <source>
        <dbReference type="Proteomes" id="UP001165121"/>
    </source>
</evidence>
<dbReference type="InterPro" id="IPR036397">
    <property type="entry name" value="RNaseH_sf"/>
</dbReference>
<dbReference type="EMBL" id="BSXT01000763">
    <property type="protein sequence ID" value="GMF33732.1"/>
    <property type="molecule type" value="Genomic_DNA"/>
</dbReference>
<proteinExistence type="predicted"/>
<evidence type="ECO:0000256" key="10">
    <source>
        <dbReference type="ARBA" id="ARBA00023172"/>
    </source>
</evidence>
<comment type="caution">
    <text evidence="14">The sequence shown here is derived from an EMBL/GenBank/DDBJ whole genome shotgun (WGS) entry which is preliminary data.</text>
</comment>
<dbReference type="InterPro" id="IPR002156">
    <property type="entry name" value="RNaseH_domain"/>
</dbReference>
<dbReference type="Pfam" id="PF17917">
    <property type="entry name" value="RT_RNaseH"/>
    <property type="match status" value="1"/>
</dbReference>
<evidence type="ECO:0000256" key="6">
    <source>
        <dbReference type="ARBA" id="ARBA00022750"/>
    </source>
</evidence>
<dbReference type="Gene3D" id="3.30.70.270">
    <property type="match status" value="2"/>
</dbReference>
<organism evidence="14 15">
    <name type="scientific">Phytophthora fragariaefolia</name>
    <dbReference type="NCBI Taxonomy" id="1490495"/>
    <lineage>
        <taxon>Eukaryota</taxon>
        <taxon>Sar</taxon>
        <taxon>Stramenopiles</taxon>
        <taxon>Oomycota</taxon>
        <taxon>Peronosporomycetes</taxon>
        <taxon>Peronosporales</taxon>
        <taxon>Peronosporaceae</taxon>
        <taxon>Phytophthora</taxon>
    </lineage>
</organism>
<sequence>MAGPARQWYLQLSKNVRRSWTDLTEHFRIQYCGKGVFMASRYYHASKHPDEMLLEYLYRLNVAAMRAKIPYAAGTAEERREHVELFINTLGSQEQELASRLTLMEVPNASVLEKKLRARQRGLVHQKKTLFESSKFRQKAPVSPAPPPRAVHAIHATTGGYDSGRESCDSEDLLYDQDRDEDDRAKMFVTGQTPPGEPARREAGSDEAGRDRPRCRHYVKLDRSLGWKPVRDERSVSVYAFVTKKSRDVVSGNSAAPNDNTCESKLVRTTQTGASQVATLRFADEYAREPLLGAIDLQPGERREYWKHYAPQKWFKQAKIHGKLNNRRGVLLLDTGAEVSILDTTFAREIGCLIDTDVTQNCVGIRDETYYTVGRTRVKITLAGNLVYFMDLWVGDLVGQHAILGMNFMVPAGVRIDTADETASLPDEVRIQLIGRRPLYGAKMHPISVASPLRIDPGRSRDIPLRPDRAAPLLWVTRGKAWVTTLVNGRIGRKSYLRVTNIGERRVTLDPPRWAGGRRLSPYLGPSASFSWAPVDTKNGKTGPEMAILPDLSLTAEVKIEDLKVGQPTGVEPEVAAREGERLRQIIWKRRKWLIGKGNALPPAAVGVICDIDVGDAKPVAQRVRKIPPQFKEKAADLINGLLSAVMIQPSTSPWASPIAVIVKKNGVDIRLCIDYRLLNGLTRLMVYPMPLVNDLLEDLDKYLWYCSLDMACGFWVVPMTDRARLISAFITPLGLFEWLRMPFGFCNAPQIYQRLIDNALYGFLRLSPENAARDVFEGGEPERPGTHSVLGRRSYIDDILIGGESWDDLCRKVERLLDVCEQWHLSISVEKSEWGMPQVDYLGHKVSQHGLQANPKSLDSFTTVEFPRALKGLQSFLGSLNYYHRFIPDFAVYATTLYALTESDFGEYETTPGVREQEKWRHALRAFEILKSKLATTPMLKHFDAEREPVVIVYANDWVIAAVLAQVHEDVCTPVKFTTGTLKPNELKYNIVEKEVLALLRALNECFTMLAGRTVRVLTRHTTLAWLFRSKGLHGRLSQWAAVLSPWRLEICRSVKGEEEILRTLAASITPPEFVDAALKEISPRKRPPRTAVIPVPSVASDEELHVMSFDGSAKAKREGGVFSAVVWTLSGWEVARATSGYAMDLTVIEAEYRGLLLGCPFLQGLEVSRLIICGDSNLVIRQMREEMDCKSPGLKLLRQQARNVLETWPRRELFHARRDWNASTDMLAGQALQRQAGLDVISPEEIQSLKTLNRMGEVIHPRTGRPGTFDPERPMTPSADAERTTAVMLPVATRAASAPAAAPRSRTPEALQERVVQRLRLDRIRTAQDKELWIANLKRYLRGELGSLSKREAKDCCKIAPQYEEGESGLLYYRTRGDGSAEDRDAILKLVTRDAPGRLPPPLPTKSGGRPPRHRTNTGKGRPTIRGESPGNIIATYPFQVIAMDHIPSLPVSYKENTERLVWVDLFTGFVIAKANASRSAQTVAEAYEEAFFRRFGAR</sequence>
<keyword evidence="15" id="KW-1185">Reference proteome</keyword>
<dbReference type="Proteomes" id="UP001165121">
    <property type="component" value="Unassembled WGS sequence"/>
</dbReference>
<feature type="compositionally biased region" description="Basic and acidic residues" evidence="11">
    <location>
        <begin position="198"/>
        <end position="212"/>
    </location>
</feature>
<dbReference type="InterPro" id="IPR021109">
    <property type="entry name" value="Peptidase_aspartic_dom_sf"/>
</dbReference>
<evidence type="ECO:0000259" key="13">
    <source>
        <dbReference type="PROSITE" id="PS50994"/>
    </source>
</evidence>
<reference evidence="14" key="1">
    <citation type="submission" date="2023-04" db="EMBL/GenBank/DDBJ databases">
        <title>Phytophthora fragariaefolia NBRC 109709.</title>
        <authorList>
            <person name="Ichikawa N."/>
            <person name="Sato H."/>
            <person name="Tonouchi N."/>
        </authorList>
    </citation>
    <scope>NUCLEOTIDE SEQUENCE</scope>
    <source>
        <strain evidence="14">NBRC 109709</strain>
    </source>
</reference>
<dbReference type="SUPFAM" id="SSF53098">
    <property type="entry name" value="Ribonuclease H-like"/>
    <property type="match status" value="2"/>
</dbReference>
<dbReference type="SUPFAM" id="SSF50630">
    <property type="entry name" value="Acid proteases"/>
    <property type="match status" value="1"/>
</dbReference>